<dbReference type="GO" id="GO:0006281">
    <property type="term" value="P:DNA repair"/>
    <property type="evidence" value="ECO:0007669"/>
    <property type="project" value="UniProtKB-KW"/>
</dbReference>
<keyword evidence="5" id="KW-0234">DNA repair</keyword>
<accession>A0A238XUW8</accession>
<reference evidence="9" key="1">
    <citation type="submission" date="2017-06" db="EMBL/GenBank/DDBJ databases">
        <authorList>
            <person name="Varghese N."/>
            <person name="Submissions S."/>
        </authorList>
    </citation>
    <scope>NUCLEOTIDE SEQUENCE [LARGE SCALE GENOMIC DNA]</scope>
    <source>
        <strain evidence="9">Ca-68</strain>
    </source>
</reference>
<dbReference type="PANTHER" id="PTHR10815">
    <property type="entry name" value="METHYLATED-DNA--PROTEIN-CYSTEINE METHYLTRANSFERASE"/>
    <property type="match status" value="1"/>
</dbReference>
<dbReference type="GO" id="GO:0003908">
    <property type="term" value="F:methylated-DNA-[protein]-cysteine S-methyltransferase activity"/>
    <property type="evidence" value="ECO:0007669"/>
    <property type="project" value="UniProtKB-EC"/>
</dbReference>
<comment type="catalytic activity">
    <reaction evidence="1">
        <text>a 4-O-methyl-thymidine in DNA + L-cysteinyl-[protein] = a thymidine in DNA + S-methyl-L-cysteinyl-[protein]</text>
        <dbReference type="Rhea" id="RHEA:53428"/>
        <dbReference type="Rhea" id="RHEA-COMP:10131"/>
        <dbReference type="Rhea" id="RHEA-COMP:10132"/>
        <dbReference type="Rhea" id="RHEA-COMP:13555"/>
        <dbReference type="Rhea" id="RHEA-COMP:13556"/>
        <dbReference type="ChEBI" id="CHEBI:29950"/>
        <dbReference type="ChEBI" id="CHEBI:82612"/>
        <dbReference type="ChEBI" id="CHEBI:137386"/>
        <dbReference type="ChEBI" id="CHEBI:137387"/>
        <dbReference type="EC" id="2.1.1.63"/>
    </reaction>
</comment>
<keyword evidence="2 8" id="KW-0489">Methyltransferase</keyword>
<comment type="catalytic activity">
    <reaction evidence="6">
        <text>a 6-O-methyl-2'-deoxyguanosine in DNA + L-cysteinyl-[protein] = S-methyl-L-cysteinyl-[protein] + a 2'-deoxyguanosine in DNA</text>
        <dbReference type="Rhea" id="RHEA:24000"/>
        <dbReference type="Rhea" id="RHEA-COMP:10131"/>
        <dbReference type="Rhea" id="RHEA-COMP:10132"/>
        <dbReference type="Rhea" id="RHEA-COMP:11367"/>
        <dbReference type="Rhea" id="RHEA-COMP:11368"/>
        <dbReference type="ChEBI" id="CHEBI:29950"/>
        <dbReference type="ChEBI" id="CHEBI:82612"/>
        <dbReference type="ChEBI" id="CHEBI:85445"/>
        <dbReference type="ChEBI" id="CHEBI:85448"/>
        <dbReference type="EC" id="2.1.1.63"/>
    </reaction>
</comment>
<dbReference type="NCBIfam" id="TIGR00589">
    <property type="entry name" value="ogt"/>
    <property type="match status" value="1"/>
</dbReference>
<dbReference type="InterPro" id="IPR036388">
    <property type="entry name" value="WH-like_DNA-bd_sf"/>
</dbReference>
<evidence type="ECO:0000313" key="8">
    <source>
        <dbReference type="EMBL" id="SNR62856.1"/>
    </source>
</evidence>
<dbReference type="Gene3D" id="1.10.10.10">
    <property type="entry name" value="Winged helix-like DNA-binding domain superfamily/Winged helix DNA-binding domain"/>
    <property type="match status" value="1"/>
</dbReference>
<dbReference type="SUPFAM" id="SSF53155">
    <property type="entry name" value="Methylated DNA-protein cysteine methyltransferase domain"/>
    <property type="match status" value="1"/>
</dbReference>
<name>A0A238XUW8_9PROT</name>
<evidence type="ECO:0000313" key="9">
    <source>
        <dbReference type="Proteomes" id="UP000198305"/>
    </source>
</evidence>
<proteinExistence type="predicted"/>
<feature type="domain" description="Methylated-DNA-[protein]-cysteine S-methyltransferase DNA binding" evidence="7">
    <location>
        <begin position="77"/>
        <end position="158"/>
    </location>
</feature>
<dbReference type="InterPro" id="IPR001497">
    <property type="entry name" value="MethylDNA_cys_MeTrfase_AS"/>
</dbReference>
<evidence type="ECO:0000256" key="3">
    <source>
        <dbReference type="ARBA" id="ARBA00022679"/>
    </source>
</evidence>
<dbReference type="Proteomes" id="UP000198305">
    <property type="component" value="Unassembled WGS sequence"/>
</dbReference>
<evidence type="ECO:0000256" key="6">
    <source>
        <dbReference type="ARBA" id="ARBA00049348"/>
    </source>
</evidence>
<evidence type="ECO:0000256" key="5">
    <source>
        <dbReference type="ARBA" id="ARBA00023204"/>
    </source>
</evidence>
<evidence type="ECO:0000256" key="1">
    <source>
        <dbReference type="ARBA" id="ARBA00001286"/>
    </source>
</evidence>
<evidence type="ECO:0000259" key="7">
    <source>
        <dbReference type="Pfam" id="PF01035"/>
    </source>
</evidence>
<dbReference type="InterPro" id="IPR036217">
    <property type="entry name" value="MethylDNA_cys_MeTrfase_DNAb"/>
</dbReference>
<dbReference type="GO" id="GO:0032259">
    <property type="term" value="P:methylation"/>
    <property type="evidence" value="ECO:0007669"/>
    <property type="project" value="UniProtKB-KW"/>
</dbReference>
<gene>
    <name evidence="8" type="ORF">SAMN05192560_0233</name>
</gene>
<protein>
    <submittedName>
        <fullName evidence="8">Methylated-DNA-[protein]-cysteine S-methyltransferase</fullName>
    </submittedName>
</protein>
<organism evidence="8 9">
    <name type="scientific">Methylobacillus rhizosphaerae</name>
    <dbReference type="NCBI Taxonomy" id="551994"/>
    <lineage>
        <taxon>Bacteria</taxon>
        <taxon>Pseudomonadati</taxon>
        <taxon>Pseudomonadota</taxon>
        <taxon>Betaproteobacteria</taxon>
        <taxon>Nitrosomonadales</taxon>
        <taxon>Methylophilaceae</taxon>
        <taxon>Methylobacillus</taxon>
    </lineage>
</organism>
<dbReference type="EMBL" id="FZOA01000001">
    <property type="protein sequence ID" value="SNR62856.1"/>
    <property type="molecule type" value="Genomic_DNA"/>
</dbReference>
<dbReference type="PROSITE" id="PS00374">
    <property type="entry name" value="MGMT"/>
    <property type="match status" value="1"/>
</dbReference>
<dbReference type="InterPro" id="IPR014048">
    <property type="entry name" value="MethylDNA_cys_MeTrfase_DNA-bd"/>
</dbReference>
<dbReference type="PANTHER" id="PTHR10815:SF13">
    <property type="entry name" value="METHYLATED-DNA--PROTEIN-CYSTEINE METHYLTRANSFERASE"/>
    <property type="match status" value="1"/>
</dbReference>
<sequence>MSSHHASEFDAVITAPFGAIGINVADEYVTGMRLISSPLSPHCPAQPFAQYVALQIQQYLDNTDHVLDVPYIMQGTPFQKRVWRAMMEIPLGQVWTYSELATRVASGPRAVANVCGANHLPLLIPCHRIVAKSGIGGFMKNDKHGLDVKRWLLQHEHVNAYS</sequence>
<dbReference type="CDD" id="cd06445">
    <property type="entry name" value="ATase"/>
    <property type="match status" value="1"/>
</dbReference>
<dbReference type="Pfam" id="PF01035">
    <property type="entry name" value="DNA_binding_1"/>
    <property type="match status" value="1"/>
</dbReference>
<keyword evidence="3 8" id="KW-0808">Transferase</keyword>
<keyword evidence="9" id="KW-1185">Reference proteome</keyword>
<evidence type="ECO:0000256" key="4">
    <source>
        <dbReference type="ARBA" id="ARBA00022763"/>
    </source>
</evidence>
<dbReference type="InterPro" id="IPR036631">
    <property type="entry name" value="MGMT_N_sf"/>
</dbReference>
<evidence type="ECO:0000256" key="2">
    <source>
        <dbReference type="ARBA" id="ARBA00022603"/>
    </source>
</evidence>
<keyword evidence="4" id="KW-0227">DNA damage</keyword>
<dbReference type="AlphaFoldDB" id="A0A238XUW8"/>
<dbReference type="SUPFAM" id="SSF46767">
    <property type="entry name" value="Methylated DNA-protein cysteine methyltransferase, C-terminal domain"/>
    <property type="match status" value="1"/>
</dbReference>
<dbReference type="RefSeq" id="WP_245834990.1">
    <property type="nucleotide sequence ID" value="NZ_FZOA01000001.1"/>
</dbReference>